<reference evidence="1 2" key="1">
    <citation type="submission" date="2015-11" db="EMBL/GenBank/DDBJ databases">
        <title>Expanding the genomic diversity of Burkholderia species for the development of highly accurate diagnostics.</title>
        <authorList>
            <person name="Sahl J."/>
            <person name="Keim P."/>
            <person name="Wagner D."/>
        </authorList>
    </citation>
    <scope>NUCLEOTIDE SEQUENCE [LARGE SCALE GENOMIC DNA]</scope>
    <source>
        <strain evidence="1 2">TSV85</strain>
    </source>
</reference>
<evidence type="ECO:0000313" key="2">
    <source>
        <dbReference type="Proteomes" id="UP000062788"/>
    </source>
</evidence>
<proteinExistence type="predicted"/>
<comment type="caution">
    <text evidence="1">The sequence shown here is derived from an EMBL/GenBank/DDBJ whole genome shotgun (WGS) entry which is preliminary data.</text>
</comment>
<dbReference type="AlphaFoldDB" id="A0A118DMA1"/>
<dbReference type="Proteomes" id="UP000062788">
    <property type="component" value="Unassembled WGS sequence"/>
</dbReference>
<name>A0A118DMA1_9BURK</name>
<dbReference type="EMBL" id="LOWA01000054">
    <property type="protein sequence ID" value="KVE24576.1"/>
    <property type="molecule type" value="Genomic_DNA"/>
</dbReference>
<evidence type="ECO:0000313" key="1">
    <source>
        <dbReference type="EMBL" id="KVE24576.1"/>
    </source>
</evidence>
<protein>
    <submittedName>
        <fullName evidence="1">Uncharacterized protein</fullName>
    </submittedName>
</protein>
<organism evidence="1 2">
    <name type="scientific">Burkholderia singularis</name>
    <dbReference type="NCBI Taxonomy" id="1503053"/>
    <lineage>
        <taxon>Bacteria</taxon>
        <taxon>Pseudomonadati</taxon>
        <taxon>Pseudomonadota</taxon>
        <taxon>Betaproteobacteria</taxon>
        <taxon>Burkholderiales</taxon>
        <taxon>Burkholderiaceae</taxon>
        <taxon>Burkholderia</taxon>
        <taxon>pseudomallei group</taxon>
    </lineage>
</organism>
<gene>
    <name evidence="1" type="ORF">WS67_21005</name>
</gene>
<sequence length="101" mass="11174">MLRRFAAAPHFYAIGGDSIEAGSMLIARSMRGMAPRCFRIAAASTFPDFAENLFGLSRTSFYRELAFLRTGEIKAHAGERHLHVSIVPNPKLPQLLIGELN</sequence>
<keyword evidence="2" id="KW-1185">Reference proteome</keyword>
<accession>A0A118DMA1</accession>